<evidence type="ECO:0000256" key="4">
    <source>
        <dbReference type="ARBA" id="ARBA00029588"/>
    </source>
</evidence>
<dbReference type="KEGG" id="bbel:109465840"/>
<dbReference type="InterPro" id="IPR032675">
    <property type="entry name" value="LRR_dom_sf"/>
</dbReference>
<keyword evidence="2" id="KW-0677">Repeat</keyword>
<dbReference type="Pfam" id="PF00560">
    <property type="entry name" value="LRR_1"/>
    <property type="match status" value="1"/>
</dbReference>
<reference evidence="8" key="1">
    <citation type="submission" date="2025-08" db="UniProtKB">
        <authorList>
            <consortium name="RefSeq"/>
        </authorList>
    </citation>
    <scope>IDENTIFICATION</scope>
    <source>
        <tissue evidence="8">Gonad</tissue>
    </source>
</reference>
<evidence type="ECO:0000256" key="2">
    <source>
        <dbReference type="ARBA" id="ARBA00022737"/>
    </source>
</evidence>
<evidence type="ECO:0000313" key="8">
    <source>
        <dbReference type="RefSeq" id="XP_019618890.1"/>
    </source>
</evidence>
<evidence type="ECO:0000256" key="3">
    <source>
        <dbReference type="ARBA" id="ARBA00023907"/>
    </source>
</evidence>
<dbReference type="SUPFAM" id="SSF52047">
    <property type="entry name" value="RNI-like"/>
    <property type="match status" value="1"/>
</dbReference>
<gene>
    <name evidence="8" type="primary">LOC109465840</name>
</gene>
<dbReference type="InterPro" id="IPR001611">
    <property type="entry name" value="Leu-rich_rpt"/>
</dbReference>
<dbReference type="InterPro" id="IPR050216">
    <property type="entry name" value="LRR_domain-containing"/>
</dbReference>
<evidence type="ECO:0000256" key="6">
    <source>
        <dbReference type="ARBA" id="ARBA00032455"/>
    </source>
</evidence>
<evidence type="ECO:0000256" key="1">
    <source>
        <dbReference type="ARBA" id="ARBA00022614"/>
    </source>
</evidence>
<dbReference type="OrthoDB" id="1728874at2759"/>
<dbReference type="InterPro" id="IPR003591">
    <property type="entry name" value="Leu-rich_rpt_typical-subtyp"/>
</dbReference>
<dbReference type="GO" id="GO:0005737">
    <property type="term" value="C:cytoplasm"/>
    <property type="evidence" value="ECO:0007669"/>
    <property type="project" value="TreeGrafter"/>
</dbReference>
<keyword evidence="7" id="KW-1185">Reference proteome</keyword>
<name>A0A6P4XQG5_BRABE</name>
<dbReference type="Pfam" id="PF13855">
    <property type="entry name" value="LRR_8"/>
    <property type="match status" value="1"/>
</dbReference>
<accession>A0A6P4XQG5</accession>
<dbReference type="PANTHER" id="PTHR48051">
    <property type="match status" value="1"/>
</dbReference>
<dbReference type="SMART" id="SM00364">
    <property type="entry name" value="LRR_BAC"/>
    <property type="match status" value="4"/>
</dbReference>
<dbReference type="SMART" id="SM00369">
    <property type="entry name" value="LRR_TYP"/>
    <property type="match status" value="5"/>
</dbReference>
<organism evidence="7 8">
    <name type="scientific">Branchiostoma belcheri</name>
    <name type="common">Amphioxus</name>
    <dbReference type="NCBI Taxonomy" id="7741"/>
    <lineage>
        <taxon>Eukaryota</taxon>
        <taxon>Metazoa</taxon>
        <taxon>Chordata</taxon>
        <taxon>Cephalochordata</taxon>
        <taxon>Leptocardii</taxon>
        <taxon>Amphioxiformes</taxon>
        <taxon>Branchiostomatidae</taxon>
        <taxon>Branchiostoma</taxon>
    </lineage>
</organism>
<dbReference type="Proteomes" id="UP000515135">
    <property type="component" value="Unplaced"/>
</dbReference>
<dbReference type="GeneID" id="109465840"/>
<dbReference type="PANTHER" id="PTHR48051:SF54">
    <property type="entry name" value="LEUCINE-RICH REPEAT-CONTAINING PROTEIN"/>
    <property type="match status" value="1"/>
</dbReference>
<protein>
    <recommendedName>
        <fullName evidence="3">Leucine-rich repeat protein SHOC-2</fullName>
    </recommendedName>
    <alternativeName>
        <fullName evidence="6">Protein soc-2 homolog</fullName>
    </alternativeName>
    <alternativeName>
        <fullName evidence="4 5">protein Sur-8 homolog</fullName>
    </alternativeName>
</protein>
<dbReference type="RefSeq" id="XP_019618890.1">
    <property type="nucleotide sequence ID" value="XM_019763331.1"/>
</dbReference>
<dbReference type="PROSITE" id="PS51450">
    <property type="entry name" value="LRR"/>
    <property type="match status" value="2"/>
</dbReference>
<keyword evidence="1" id="KW-0433">Leucine-rich repeat</keyword>
<evidence type="ECO:0000313" key="7">
    <source>
        <dbReference type="Proteomes" id="UP000515135"/>
    </source>
</evidence>
<dbReference type="PRINTS" id="PR00019">
    <property type="entry name" value="LEURICHRPT"/>
</dbReference>
<evidence type="ECO:0000256" key="5">
    <source>
        <dbReference type="ARBA" id="ARBA00029998"/>
    </source>
</evidence>
<dbReference type="Gene3D" id="3.80.10.10">
    <property type="entry name" value="Ribonuclease Inhibitor"/>
    <property type="match status" value="2"/>
</dbReference>
<dbReference type="AlphaFoldDB" id="A0A6P4XQG5"/>
<proteinExistence type="predicted"/>
<sequence>MGNAVNKHIQTAEKTGVCGLVGMRLDEFPPELQRLSKNLRTLDVSNNKIAVLPKTIGQFGMLKSFTISNNRLETLPEEFFQLKKLETLSLENNRIQRLPTSVDKLTNLKSLSLAGNKVDSFPLALCKLRHLDALDLSRNALTEIPEGVGDLQVIELNLNQNQINNLTAALATCPRLKVLRVEENCLQLSTISPKILGESKVSVLALEGNLFEVKDLRELEGYEKYMDRFTATRKKFD</sequence>
<dbReference type="FunFam" id="3.80.10.10:FF:000230">
    <property type="entry name" value="Leucine-rich repeat-containing protein 57"/>
    <property type="match status" value="1"/>
</dbReference>